<comment type="similarity">
    <text evidence="3">Belongs to the peptidase M38 family.</text>
</comment>
<comment type="function">
    <text evidence="3">Catalyzes the hydrolytic cleavage of a subset of L-isoaspartyl (L-beta-aspartyl) dipeptides. Used to degrade proteins damaged by L-isoaspartyl residues formation.</text>
</comment>
<dbReference type="InterPro" id="IPR006680">
    <property type="entry name" value="Amidohydro-rel"/>
</dbReference>
<evidence type="ECO:0000313" key="10">
    <source>
        <dbReference type="Proteomes" id="UP000013085"/>
    </source>
</evidence>
<dbReference type="SUPFAM" id="SSF51338">
    <property type="entry name" value="Composite domain of metallo-dependent hydrolases"/>
    <property type="match status" value="1"/>
</dbReference>
<comment type="PTM">
    <text evidence="3">Carboxylation allows a single lysine to coordinate two zinc ions.</text>
</comment>
<gene>
    <name evidence="9" type="ORF">HMPREF1090_04722</name>
</gene>
<dbReference type="Gene3D" id="2.30.40.10">
    <property type="entry name" value="Urease, subunit C, domain 1"/>
    <property type="match status" value="1"/>
</dbReference>
<comment type="PTM">
    <text evidence="7">Carbamylation allows a single lysine to coordinate two zinc ions.</text>
</comment>
<comment type="cofactor">
    <cofactor evidence="3 6">
        <name>Zn(2+)</name>
        <dbReference type="ChEBI" id="CHEBI:29105"/>
    </cofactor>
    <text evidence="3 6">Binds 2 Zn(2+) ions per subunit.</text>
</comment>
<proteinExistence type="inferred from homology"/>
<dbReference type="GeneID" id="57960714"/>
<name>A0A0E2H4M2_9FIRM</name>
<feature type="binding site" evidence="5">
    <location>
        <position position="284"/>
    </location>
    <ligand>
        <name>substrate</name>
    </ligand>
</feature>
<dbReference type="PANTHER" id="PTHR11113:SF14">
    <property type="entry name" value="N-ACETYLGLUCOSAMINE-6-PHOSPHATE DEACETYLASE"/>
    <property type="match status" value="1"/>
</dbReference>
<feature type="binding site" evidence="6">
    <location>
        <position position="280"/>
    </location>
    <ligand>
        <name>Zn(2+)</name>
        <dbReference type="ChEBI" id="CHEBI:29105"/>
        <label>1</label>
        <note>catalytic</note>
    </ligand>
</feature>
<feature type="binding site" evidence="6">
    <location>
        <position position="61"/>
    </location>
    <ligand>
        <name>Zn(2+)</name>
        <dbReference type="ChEBI" id="CHEBI:29105"/>
        <label>1</label>
        <note>catalytic</note>
    </ligand>
</feature>
<feature type="binding site" evidence="5">
    <location>
        <position position="162"/>
    </location>
    <ligand>
        <name>substrate</name>
    </ligand>
</feature>
<dbReference type="InterPro" id="IPR032466">
    <property type="entry name" value="Metal_Hydrolase"/>
</dbReference>
<feature type="binding site" description="via carbamate group" evidence="6">
    <location>
        <position position="155"/>
    </location>
    <ligand>
        <name>Zn(2+)</name>
        <dbReference type="ChEBI" id="CHEBI:29105"/>
        <label>1</label>
        <note>catalytic</note>
    </ligand>
</feature>
<dbReference type="SUPFAM" id="SSF51556">
    <property type="entry name" value="Metallo-dependent hydrolases"/>
    <property type="match status" value="1"/>
</dbReference>
<keyword evidence="3" id="KW-0645">Protease</keyword>
<feature type="domain" description="Amidohydrolase-related" evidence="8">
    <location>
        <begin position="52"/>
        <end position="369"/>
    </location>
</feature>
<dbReference type="GO" id="GO:0006046">
    <property type="term" value="P:N-acetylglucosamine catabolic process"/>
    <property type="evidence" value="ECO:0007669"/>
    <property type="project" value="TreeGrafter"/>
</dbReference>
<feature type="binding site" evidence="5">
    <location>
        <position position="226"/>
    </location>
    <ligand>
        <name>substrate</name>
    </ligand>
</feature>
<comment type="similarity">
    <text evidence="1">Belongs to the metallo-dependent hydrolases superfamily. NagA family.</text>
</comment>
<dbReference type="GO" id="GO:0005737">
    <property type="term" value="C:cytoplasm"/>
    <property type="evidence" value="ECO:0007669"/>
    <property type="project" value="UniProtKB-SubCell"/>
</dbReference>
<dbReference type="EMBL" id="AGYR01000056">
    <property type="protein sequence ID" value="ENZ08959.1"/>
    <property type="molecule type" value="Genomic_DNA"/>
</dbReference>
<keyword evidence="3 6" id="KW-0862">Zinc</keyword>
<feature type="binding site" evidence="6">
    <location>
        <position position="194"/>
    </location>
    <ligand>
        <name>Zn(2+)</name>
        <dbReference type="ChEBI" id="CHEBI:29105"/>
        <label>2</label>
        <note>catalytic</note>
    </ligand>
</feature>
<protein>
    <recommendedName>
        <fullName evidence="3">Isoaspartyl dipeptidase</fullName>
        <ecNumber evidence="3">3.4.19.-</ecNumber>
    </recommendedName>
</protein>
<feature type="binding site" description="via carbamate group" evidence="6">
    <location>
        <position position="155"/>
    </location>
    <ligand>
        <name>Zn(2+)</name>
        <dbReference type="ChEBI" id="CHEBI:29105"/>
        <label>2</label>
        <note>catalytic</note>
    </ligand>
</feature>
<evidence type="ECO:0000259" key="8">
    <source>
        <dbReference type="Pfam" id="PF01979"/>
    </source>
</evidence>
<dbReference type="InterPro" id="IPR011059">
    <property type="entry name" value="Metal-dep_hydrolase_composite"/>
</dbReference>
<evidence type="ECO:0000256" key="6">
    <source>
        <dbReference type="PIRSR" id="PIRSR001238-3"/>
    </source>
</evidence>
<feature type="binding site" evidence="6">
    <location>
        <position position="63"/>
    </location>
    <ligand>
        <name>Zn(2+)</name>
        <dbReference type="ChEBI" id="CHEBI:29105"/>
        <label>1</label>
        <note>catalytic</note>
    </ligand>
</feature>
<dbReference type="Pfam" id="PF01979">
    <property type="entry name" value="Amidohydro_1"/>
    <property type="match status" value="1"/>
</dbReference>
<dbReference type="Proteomes" id="UP000013085">
    <property type="component" value="Unassembled WGS sequence"/>
</dbReference>
<comment type="caution">
    <text evidence="9">The sequence shown here is derived from an EMBL/GenBank/DDBJ whole genome shotgun (WGS) entry which is preliminary data.</text>
</comment>
<feature type="binding site" evidence="6">
    <location>
        <position position="223"/>
    </location>
    <ligand>
        <name>Zn(2+)</name>
        <dbReference type="ChEBI" id="CHEBI:29105"/>
        <label>2</label>
        <note>catalytic</note>
    </ligand>
</feature>
<feature type="binding site" evidence="5">
    <location>
        <position position="99"/>
    </location>
    <ligand>
        <name>substrate</name>
    </ligand>
</feature>
<dbReference type="AlphaFoldDB" id="A0A0E2H4M2"/>
<evidence type="ECO:0000256" key="2">
    <source>
        <dbReference type="ARBA" id="ARBA00022801"/>
    </source>
</evidence>
<dbReference type="RefSeq" id="WP_002594452.1">
    <property type="nucleotide sequence ID" value="NZ_KB850988.1"/>
</dbReference>
<dbReference type="GO" id="GO:0006508">
    <property type="term" value="P:proteolysis"/>
    <property type="evidence" value="ECO:0007669"/>
    <property type="project" value="UniProtKB-KW"/>
</dbReference>
<evidence type="ECO:0000256" key="5">
    <source>
        <dbReference type="PIRSR" id="PIRSR001238-2"/>
    </source>
</evidence>
<feature type="binding site" evidence="5">
    <location>
        <position position="130"/>
    </location>
    <ligand>
        <name>substrate</name>
    </ligand>
</feature>
<dbReference type="GO" id="GO:0046872">
    <property type="term" value="F:metal ion binding"/>
    <property type="evidence" value="ECO:0007669"/>
    <property type="project" value="UniProtKB-KW"/>
</dbReference>
<evidence type="ECO:0000256" key="3">
    <source>
        <dbReference type="PIRNR" id="PIRNR001238"/>
    </source>
</evidence>
<evidence type="ECO:0000313" key="9">
    <source>
        <dbReference type="EMBL" id="ENZ08959.1"/>
    </source>
</evidence>
<comment type="subcellular location">
    <subcellularLocation>
        <location evidence="3">Cytoplasm</location>
    </subcellularLocation>
</comment>
<sequence length="385" mass="41889">MKVLKQGDIYAPEHLGRKDILIEGSRIARIADHIDEYDRIEEVEKVDLGGRILTPGYMDIHVHITGGGGENGPATRVPEASLSVLVRNGITTVVGLLGTDGITRSLENLLAKARAFNEEGITCRILTGAYGYPSPTITGSVERDIALIDLMVGVKIAMSDHRSSNLTGEQLISLATQARRAGMLSGCCGYVTIHMGSGKARLDPLFYAIDNSDVPVQKFLPTHMGRTRELFEQGLEFVKRGGTIDMTAGLTREELEETADQILSYLKQDPEGLNMTMSSDAYGSAPRFNEKMECVGLTYASPKSLHEQLKVLVCERGASLERVLNLMTKNPARVLGLNGVKGTVAEGADADFVVYDDSMDILHVMAGGRKAVWDKEVIMKGTFEE</sequence>
<dbReference type="Gene3D" id="3.20.20.140">
    <property type="entry name" value="Metal-dependent hydrolases"/>
    <property type="match status" value="1"/>
</dbReference>
<dbReference type="NCBIfam" id="TIGR01975">
    <property type="entry name" value="isoAsp_dipep"/>
    <property type="match status" value="1"/>
</dbReference>
<dbReference type="GO" id="GO:0008798">
    <property type="term" value="F:beta-aspartyl-peptidase activity"/>
    <property type="evidence" value="ECO:0007669"/>
    <property type="project" value="InterPro"/>
</dbReference>
<dbReference type="HOGENOM" id="CLU_058216_0_0_9"/>
<dbReference type="EC" id="3.4.19.-" evidence="3"/>
<dbReference type="PATRIC" id="fig|999408.3.peg.5081"/>
<dbReference type="GO" id="GO:0008448">
    <property type="term" value="F:N-acetylglucosamine-6-phosphate deacetylase activity"/>
    <property type="evidence" value="ECO:0007669"/>
    <property type="project" value="TreeGrafter"/>
</dbReference>
<dbReference type="PANTHER" id="PTHR11113">
    <property type="entry name" value="N-ACETYLGLUCOSAMINE-6-PHOSPHATE DEACETYLASE"/>
    <property type="match status" value="1"/>
</dbReference>
<dbReference type="GO" id="GO:0008237">
    <property type="term" value="F:metallopeptidase activity"/>
    <property type="evidence" value="ECO:0007669"/>
    <property type="project" value="UniProtKB-KW"/>
</dbReference>
<dbReference type="PIRSF" id="PIRSF001238">
    <property type="entry name" value="IadA"/>
    <property type="match status" value="1"/>
</dbReference>
<keyword evidence="3" id="KW-0482">Metalloprotease</keyword>
<organism evidence="9 10">
    <name type="scientific">[Clostridium] clostridioforme 90A8</name>
    <dbReference type="NCBI Taxonomy" id="999408"/>
    <lineage>
        <taxon>Bacteria</taxon>
        <taxon>Bacillati</taxon>
        <taxon>Bacillota</taxon>
        <taxon>Clostridia</taxon>
        <taxon>Lachnospirales</taxon>
        <taxon>Lachnospiraceae</taxon>
        <taxon>Enterocloster</taxon>
    </lineage>
</organism>
<evidence type="ECO:0000256" key="4">
    <source>
        <dbReference type="PIRSR" id="PIRSR001238-1"/>
    </source>
</evidence>
<evidence type="ECO:0000256" key="7">
    <source>
        <dbReference type="PIRSR" id="PIRSR001238-50"/>
    </source>
</evidence>
<keyword evidence="2 3" id="KW-0378">Hydrolase</keyword>
<evidence type="ECO:0000256" key="1">
    <source>
        <dbReference type="ARBA" id="ARBA00010716"/>
    </source>
</evidence>
<reference evidence="9 10" key="1">
    <citation type="submission" date="2013-01" db="EMBL/GenBank/DDBJ databases">
        <title>The Genome Sequence of Clostridium clostridioforme 90A8.</title>
        <authorList>
            <consortium name="The Broad Institute Genome Sequencing Platform"/>
            <person name="Earl A."/>
            <person name="Ward D."/>
            <person name="Feldgarden M."/>
            <person name="Gevers D."/>
            <person name="Courvalin P."/>
            <person name="Lambert T."/>
            <person name="Walker B."/>
            <person name="Young S.K."/>
            <person name="Zeng Q."/>
            <person name="Gargeya S."/>
            <person name="Fitzgerald M."/>
            <person name="Haas B."/>
            <person name="Abouelleil A."/>
            <person name="Alvarado L."/>
            <person name="Arachchi H.M."/>
            <person name="Berlin A.M."/>
            <person name="Chapman S.B."/>
            <person name="Dewar J."/>
            <person name="Goldberg J."/>
            <person name="Griggs A."/>
            <person name="Gujja S."/>
            <person name="Hansen M."/>
            <person name="Howarth C."/>
            <person name="Imamovic A."/>
            <person name="Larimer J."/>
            <person name="McCowan C."/>
            <person name="Murphy C."/>
            <person name="Neiman D."/>
            <person name="Pearson M."/>
            <person name="Priest M."/>
            <person name="Roberts A."/>
            <person name="Saif S."/>
            <person name="Shea T."/>
            <person name="Sisk P."/>
            <person name="Sykes S."/>
            <person name="Wortman J."/>
            <person name="Nusbaum C."/>
            <person name="Birren B."/>
        </authorList>
    </citation>
    <scope>NUCLEOTIDE SEQUENCE [LARGE SCALE GENOMIC DNA]</scope>
    <source>
        <strain evidence="9 10">90A8</strain>
    </source>
</reference>
<accession>A0A0E2H4M2</accession>
<dbReference type="InterPro" id="IPR010229">
    <property type="entry name" value="Pept_M38_dipep"/>
</dbReference>
<feature type="modified residue" description="N6-carboxylysine" evidence="7">
    <location>
        <position position="155"/>
    </location>
</feature>
<feature type="binding site" evidence="5">
    <location>
        <begin position="68"/>
        <end position="70"/>
    </location>
    <ligand>
        <name>substrate</name>
    </ligand>
</feature>
<feature type="active site" description="Proton acceptor" evidence="4">
    <location>
        <position position="280"/>
    </location>
</feature>
<keyword evidence="3 6" id="KW-0479">Metal-binding</keyword>